<sequence>MRVSAEVGTWLTRRSSRADDWWAAELVAAKRGTRVSVVIPARDEEETVGAIVGTIRRELVECFPLVDEILVVDSHSTDATAISATSPRTT</sequence>
<organism evidence="1 2">
    <name type="scientific">Amycolatopsis oliviviridis</name>
    <dbReference type="NCBI Taxonomy" id="1471590"/>
    <lineage>
        <taxon>Bacteria</taxon>
        <taxon>Bacillati</taxon>
        <taxon>Actinomycetota</taxon>
        <taxon>Actinomycetes</taxon>
        <taxon>Pseudonocardiales</taxon>
        <taxon>Pseudonocardiaceae</taxon>
        <taxon>Amycolatopsis</taxon>
    </lineage>
</organism>
<proteinExistence type="predicted"/>
<accession>A0ABQ3LBK7</accession>
<reference evidence="2" key="1">
    <citation type="journal article" date="2019" name="Int. J. Syst. Evol. Microbiol.">
        <title>The Global Catalogue of Microorganisms (GCM) 10K type strain sequencing project: providing services to taxonomists for standard genome sequencing and annotation.</title>
        <authorList>
            <consortium name="The Broad Institute Genomics Platform"/>
            <consortium name="The Broad Institute Genome Sequencing Center for Infectious Disease"/>
            <person name="Wu L."/>
            <person name="Ma J."/>
        </authorList>
    </citation>
    <scope>NUCLEOTIDE SEQUENCE [LARGE SCALE GENOMIC DNA]</scope>
    <source>
        <strain evidence="2">CGMCC 4.7683</strain>
    </source>
</reference>
<dbReference type="Gene3D" id="3.90.550.10">
    <property type="entry name" value="Spore Coat Polysaccharide Biosynthesis Protein SpsA, Chain A"/>
    <property type="match status" value="1"/>
</dbReference>
<gene>
    <name evidence="1" type="ORF">GCM10017790_19400</name>
</gene>
<dbReference type="SUPFAM" id="SSF53448">
    <property type="entry name" value="Nucleotide-diphospho-sugar transferases"/>
    <property type="match status" value="1"/>
</dbReference>
<name>A0ABQ3LBK7_9PSEU</name>
<keyword evidence="2" id="KW-1185">Reference proteome</keyword>
<evidence type="ECO:0000313" key="1">
    <source>
        <dbReference type="EMBL" id="GHH10387.1"/>
    </source>
</evidence>
<dbReference type="Proteomes" id="UP000635387">
    <property type="component" value="Unassembled WGS sequence"/>
</dbReference>
<dbReference type="InterPro" id="IPR029044">
    <property type="entry name" value="Nucleotide-diphossugar_trans"/>
</dbReference>
<comment type="caution">
    <text evidence="1">The sequence shown here is derived from an EMBL/GenBank/DDBJ whole genome shotgun (WGS) entry which is preliminary data.</text>
</comment>
<evidence type="ECO:0000313" key="2">
    <source>
        <dbReference type="Proteomes" id="UP000635387"/>
    </source>
</evidence>
<dbReference type="EMBL" id="BNAY01000002">
    <property type="protein sequence ID" value="GHH10387.1"/>
    <property type="molecule type" value="Genomic_DNA"/>
</dbReference>
<protein>
    <recommendedName>
        <fullName evidence="3">Glycosyltransferase 2-like domain-containing protein</fullName>
    </recommendedName>
</protein>
<evidence type="ECO:0008006" key="3">
    <source>
        <dbReference type="Google" id="ProtNLM"/>
    </source>
</evidence>